<dbReference type="HOGENOM" id="CLU_060587_0_0_1"/>
<feature type="region of interest" description="Disordered" evidence="1">
    <location>
        <begin position="1"/>
        <end position="32"/>
    </location>
</feature>
<dbReference type="InterPro" id="IPR025390">
    <property type="entry name" value="Dsc3_C"/>
</dbReference>
<keyword evidence="6" id="KW-1185">Reference proteome</keyword>
<dbReference type="Pfam" id="PF10302">
    <property type="entry name" value="Dsc3_N"/>
    <property type="match status" value="1"/>
</dbReference>
<dbReference type="OMA" id="RIYVNCS"/>
<feature type="transmembrane region" description="Helical" evidence="2">
    <location>
        <begin position="218"/>
        <end position="236"/>
    </location>
</feature>
<proteinExistence type="predicted"/>
<dbReference type="eggNOG" id="ENOG502RXWC">
    <property type="taxonomic scope" value="Eukaryota"/>
</dbReference>
<dbReference type="KEGG" id="cci:CC1G_14192"/>
<dbReference type="FunCoup" id="D6RLM1">
    <property type="interactions" value="5"/>
</dbReference>
<dbReference type="OrthoDB" id="2556122at2759"/>
<dbReference type="Proteomes" id="UP000001861">
    <property type="component" value="Unassembled WGS sequence"/>
</dbReference>
<dbReference type="InterPro" id="IPR019413">
    <property type="entry name" value="Dsc3_ub-like_dom"/>
</dbReference>
<accession>D6RLM1</accession>
<reference evidence="5 6" key="1">
    <citation type="journal article" date="2010" name="Proc. Natl. Acad. Sci. U.S.A.">
        <title>Insights into evolution of multicellular fungi from the assembled chromosomes of the mushroom Coprinopsis cinerea (Coprinus cinereus).</title>
        <authorList>
            <person name="Stajich J.E."/>
            <person name="Wilke S.K."/>
            <person name="Ahren D."/>
            <person name="Au C.H."/>
            <person name="Birren B.W."/>
            <person name="Borodovsky M."/>
            <person name="Burns C."/>
            <person name="Canback B."/>
            <person name="Casselton L.A."/>
            <person name="Cheng C.K."/>
            <person name="Deng J."/>
            <person name="Dietrich F.S."/>
            <person name="Fargo D.C."/>
            <person name="Farman M.L."/>
            <person name="Gathman A.C."/>
            <person name="Goldberg J."/>
            <person name="Guigo R."/>
            <person name="Hoegger P.J."/>
            <person name="Hooker J.B."/>
            <person name="Huggins A."/>
            <person name="James T.Y."/>
            <person name="Kamada T."/>
            <person name="Kilaru S."/>
            <person name="Kodira C."/>
            <person name="Kues U."/>
            <person name="Kupfer D."/>
            <person name="Kwan H.S."/>
            <person name="Lomsadze A."/>
            <person name="Li W."/>
            <person name="Lilly W.W."/>
            <person name="Ma L.J."/>
            <person name="Mackey A.J."/>
            <person name="Manning G."/>
            <person name="Martin F."/>
            <person name="Muraguchi H."/>
            <person name="Natvig D.O."/>
            <person name="Palmerini H."/>
            <person name="Ramesh M.A."/>
            <person name="Rehmeyer C.J."/>
            <person name="Roe B.A."/>
            <person name="Shenoy N."/>
            <person name="Stanke M."/>
            <person name="Ter-Hovhannisyan V."/>
            <person name="Tunlid A."/>
            <person name="Velagapudi R."/>
            <person name="Vision T.J."/>
            <person name="Zeng Q."/>
            <person name="Zolan M.E."/>
            <person name="Pukkila P.J."/>
        </authorList>
    </citation>
    <scope>NUCLEOTIDE SEQUENCE [LARGE SCALE GENOMIC DNA]</scope>
    <source>
        <strain evidence="6">Okayama-7 / 130 / ATCC MYA-4618 / FGSC 9003</strain>
    </source>
</reference>
<dbReference type="GO" id="GO:0005783">
    <property type="term" value="C:endoplasmic reticulum"/>
    <property type="evidence" value="ECO:0007669"/>
    <property type="project" value="TreeGrafter"/>
</dbReference>
<keyword evidence="2" id="KW-0812">Transmembrane</keyword>
<organism evidence="5 6">
    <name type="scientific">Coprinopsis cinerea (strain Okayama-7 / 130 / ATCC MYA-4618 / FGSC 9003)</name>
    <name type="common">Inky cap fungus</name>
    <name type="synonym">Hormographiella aspergillata</name>
    <dbReference type="NCBI Taxonomy" id="240176"/>
    <lineage>
        <taxon>Eukaryota</taxon>
        <taxon>Fungi</taxon>
        <taxon>Dikarya</taxon>
        <taxon>Basidiomycota</taxon>
        <taxon>Agaricomycotina</taxon>
        <taxon>Agaricomycetes</taxon>
        <taxon>Agaricomycetidae</taxon>
        <taxon>Agaricales</taxon>
        <taxon>Agaricineae</taxon>
        <taxon>Psathyrellaceae</taxon>
        <taxon>Coprinopsis</taxon>
    </lineage>
</organism>
<dbReference type="AlphaFoldDB" id="D6RLM1"/>
<keyword evidence="2" id="KW-1133">Transmembrane helix</keyword>
<comment type="caution">
    <text evidence="5">The sequence shown here is derived from an EMBL/GenBank/DDBJ whole genome shotgun (WGS) entry which is preliminary data.</text>
</comment>
<name>D6RLM1_COPC7</name>
<evidence type="ECO:0000313" key="6">
    <source>
        <dbReference type="Proteomes" id="UP000001861"/>
    </source>
</evidence>
<evidence type="ECO:0000259" key="3">
    <source>
        <dbReference type="Pfam" id="PF10302"/>
    </source>
</evidence>
<dbReference type="InterPro" id="IPR045226">
    <property type="entry name" value="Dsc3"/>
</dbReference>
<dbReference type="InParanoid" id="D6RLM1"/>
<dbReference type="Pfam" id="PF13373">
    <property type="entry name" value="Dsc3_C"/>
    <property type="match status" value="1"/>
</dbReference>
<keyword evidence="2" id="KW-0472">Membrane</keyword>
<dbReference type="GeneID" id="9379502"/>
<protein>
    <recommendedName>
        <fullName evidence="7">Ubiquitin-like domain-containing protein</fullName>
    </recommendedName>
</protein>
<dbReference type="PANTHER" id="PTHR28049:SF1">
    <property type="entry name" value="DSC E3 UBIQUITIN LIGASE COMPLEX SUBUNIT 3"/>
    <property type="match status" value="1"/>
</dbReference>
<dbReference type="RefSeq" id="XP_002911659.1">
    <property type="nucleotide sequence ID" value="XM_002911613.1"/>
</dbReference>
<gene>
    <name evidence="5" type="ORF">CC1G_14192</name>
</gene>
<feature type="domain" description="DSC E3 ubiquitin ligase complex subunit 3 ubiquitin-like" evidence="3">
    <location>
        <begin position="34"/>
        <end position="121"/>
    </location>
</feature>
<feature type="domain" description="DSC E3 ubiquitin ligase complex subunit 3 C-terminal" evidence="4">
    <location>
        <begin position="143"/>
        <end position="238"/>
    </location>
</feature>
<evidence type="ECO:0000256" key="2">
    <source>
        <dbReference type="SAM" id="Phobius"/>
    </source>
</evidence>
<dbReference type="GO" id="GO:0044695">
    <property type="term" value="C:Dsc E3 ubiquitin ligase complex"/>
    <property type="evidence" value="ECO:0007669"/>
    <property type="project" value="InterPro"/>
</dbReference>
<sequence length="268" mass="30178">MLSEKAKGKQRASDPPENDSSNSTQSDDEPATRELVIRFTEGGADLTVSVGKEDTIRATRPELKDRKLRLIHLGRLLTDGTYLYSWLASLEERQRRAAEANNEDGLSWKPSTIWIHCSIGPKLATPEDELREDTTSGQLQPVRGFDRLASVGFTEEDIANFRRQFHSQSSMNYLDMDFETEEEYDEHARALEEQWIDSLDNAGTANLSQASNSTHASVLQGVVIGFFFPLIPLFFMRARKPAVFWEDGTPAETPSNVIFTCVHVVFYG</sequence>
<evidence type="ECO:0000256" key="1">
    <source>
        <dbReference type="SAM" id="MobiDB-lite"/>
    </source>
</evidence>
<dbReference type="PANTHER" id="PTHR28049">
    <property type="entry name" value="TRANSMEMBRANE PROTEIN YOR223W"/>
    <property type="match status" value="1"/>
</dbReference>
<feature type="compositionally biased region" description="Basic and acidic residues" evidence="1">
    <location>
        <begin position="1"/>
        <end position="14"/>
    </location>
</feature>
<evidence type="ECO:0000313" key="5">
    <source>
        <dbReference type="EMBL" id="EFI28165.1"/>
    </source>
</evidence>
<evidence type="ECO:0000259" key="4">
    <source>
        <dbReference type="Pfam" id="PF13373"/>
    </source>
</evidence>
<dbReference type="VEuPathDB" id="FungiDB:CC1G_14192"/>
<evidence type="ECO:0008006" key="7">
    <source>
        <dbReference type="Google" id="ProtNLM"/>
    </source>
</evidence>
<dbReference type="EMBL" id="AACS02000003">
    <property type="protein sequence ID" value="EFI28165.1"/>
    <property type="molecule type" value="Genomic_DNA"/>
</dbReference>